<dbReference type="AlphaFoldDB" id="Q7NET0"/>
<keyword evidence="3" id="KW-1185">Reference proteome</keyword>
<accession>Q7NET0</accession>
<dbReference type="Gene3D" id="3.40.50.1010">
    <property type="entry name" value="5'-nuclease"/>
    <property type="match status" value="1"/>
</dbReference>
<dbReference type="Pfam" id="PF01850">
    <property type="entry name" value="PIN"/>
    <property type="match status" value="1"/>
</dbReference>
<dbReference type="InterPro" id="IPR052919">
    <property type="entry name" value="TA_system_RNase"/>
</dbReference>
<dbReference type="InterPro" id="IPR041705">
    <property type="entry name" value="PIN_Sll0205"/>
</dbReference>
<dbReference type="InterPro" id="IPR029060">
    <property type="entry name" value="PIN-like_dom_sf"/>
</dbReference>
<feature type="domain" description="PIN" evidence="1">
    <location>
        <begin position="8"/>
        <end position="130"/>
    </location>
</feature>
<dbReference type="HOGENOM" id="CLU_129890_2_1_3"/>
<dbReference type="KEGG" id="gvi:gll3798"/>
<dbReference type="STRING" id="251221.gene:10761315"/>
<dbReference type="EnsemblBacteria" id="BAC91739">
    <property type="protein sequence ID" value="BAC91739"/>
    <property type="gene ID" value="BAC91739"/>
</dbReference>
<proteinExistence type="predicted"/>
<dbReference type="PANTHER" id="PTHR36173:SF1">
    <property type="entry name" value="RIBONUCLEASE VAPC22"/>
    <property type="match status" value="1"/>
</dbReference>
<protein>
    <submittedName>
        <fullName evidence="2">Gll3798 protein</fullName>
    </submittedName>
</protein>
<dbReference type="OrthoDB" id="9798990at2"/>
<evidence type="ECO:0000259" key="1">
    <source>
        <dbReference type="Pfam" id="PF01850"/>
    </source>
</evidence>
<dbReference type="PANTHER" id="PTHR36173">
    <property type="entry name" value="RIBONUCLEASE VAPC16-RELATED"/>
    <property type="match status" value="1"/>
</dbReference>
<evidence type="ECO:0000313" key="2">
    <source>
        <dbReference type="EMBL" id="BAC91739.1"/>
    </source>
</evidence>
<reference evidence="2 3" key="2">
    <citation type="journal article" date="2003" name="DNA Res.">
        <title>Complete genome structure of Gloeobacter violaceus PCC 7421, a cyanobacterium that lacks thylakoids (supplement).</title>
        <authorList>
            <person name="Nakamura Y."/>
            <person name="Kaneko T."/>
            <person name="Sato S."/>
            <person name="Mimuro M."/>
            <person name="Miyashita H."/>
            <person name="Tsuchiya T."/>
            <person name="Sasamoto S."/>
            <person name="Watanabe A."/>
            <person name="Kawashima K."/>
            <person name="Kishida Y."/>
            <person name="Kiyokawa C."/>
            <person name="Kohara M."/>
            <person name="Matsumoto M."/>
            <person name="Matsuno A."/>
            <person name="Nakazaki N."/>
            <person name="Shimpo S."/>
            <person name="Takeuchi C."/>
            <person name="Yamada M."/>
            <person name="Tabata S."/>
        </authorList>
    </citation>
    <scope>NUCLEOTIDE SEQUENCE [LARGE SCALE GENOMIC DNA]</scope>
    <source>
        <strain evidence="3">ATCC 29082 / PCC 7421</strain>
    </source>
</reference>
<dbReference type="InParanoid" id="Q7NET0"/>
<dbReference type="Proteomes" id="UP000000557">
    <property type="component" value="Chromosome"/>
</dbReference>
<dbReference type="SUPFAM" id="SSF88723">
    <property type="entry name" value="PIN domain-like"/>
    <property type="match status" value="1"/>
</dbReference>
<dbReference type="RefSeq" id="WP_011143787.1">
    <property type="nucleotide sequence ID" value="NC_005125.1"/>
</dbReference>
<reference evidence="2 3" key="1">
    <citation type="journal article" date="2003" name="DNA Res.">
        <title>Complete genome structure of Gloeobacter violaceus PCC 7421, a cyanobacterium that lacks thylakoids.</title>
        <authorList>
            <person name="Nakamura Y."/>
            <person name="Kaneko T."/>
            <person name="Sato S."/>
            <person name="Mimuro M."/>
            <person name="Miyashita H."/>
            <person name="Tsuchiya T."/>
            <person name="Sasamoto S."/>
            <person name="Watanabe A."/>
            <person name="Kawashima K."/>
            <person name="Kishida Y."/>
            <person name="Kiyokawa C."/>
            <person name="Kohara M."/>
            <person name="Matsumoto M."/>
            <person name="Matsuno A."/>
            <person name="Nakazaki N."/>
            <person name="Shimpo S."/>
            <person name="Takeuchi C."/>
            <person name="Yamada M."/>
            <person name="Tabata S."/>
        </authorList>
    </citation>
    <scope>NUCLEOTIDE SEQUENCE [LARGE SCALE GENOMIC DNA]</scope>
    <source>
        <strain evidence="3">ATCC 29082 / PCC 7421</strain>
    </source>
</reference>
<dbReference type="GO" id="GO:0017148">
    <property type="term" value="P:negative regulation of translation"/>
    <property type="evidence" value="ECO:0000318"/>
    <property type="project" value="GO_Central"/>
</dbReference>
<dbReference type="InterPro" id="IPR002716">
    <property type="entry name" value="PIN_dom"/>
</dbReference>
<sequence length="141" mass="15077">MPNMIKGYLLDTHVFLWLMLGCAHLKEAPVRTLASAAASGGLRVSPITCWEVAMLAARGRVHLGMPCQEWIAQSLSAPGLSVLDLSAQIAVEAAELPGQFHGDPADRILVACARVKNIALATRDAKILAYAQEGYLQVLPC</sequence>
<dbReference type="eggNOG" id="COG3744">
    <property type="taxonomic scope" value="Bacteria"/>
</dbReference>
<organism evidence="2 3">
    <name type="scientific">Gloeobacter violaceus (strain ATCC 29082 / PCC 7421)</name>
    <dbReference type="NCBI Taxonomy" id="251221"/>
    <lineage>
        <taxon>Bacteria</taxon>
        <taxon>Bacillati</taxon>
        <taxon>Cyanobacteriota</taxon>
        <taxon>Cyanophyceae</taxon>
        <taxon>Gloeobacterales</taxon>
        <taxon>Gloeobacteraceae</taxon>
        <taxon>Gloeobacter</taxon>
    </lineage>
</organism>
<dbReference type="PhylomeDB" id="Q7NET0"/>
<dbReference type="PROSITE" id="PS51257">
    <property type="entry name" value="PROKAR_LIPOPROTEIN"/>
    <property type="match status" value="1"/>
</dbReference>
<dbReference type="EMBL" id="BA000045">
    <property type="protein sequence ID" value="BAC91739.1"/>
    <property type="molecule type" value="Genomic_DNA"/>
</dbReference>
<name>Q7NET0_GLOVI</name>
<dbReference type="CDD" id="cd09872">
    <property type="entry name" value="PIN_Sll0205-like"/>
    <property type="match status" value="1"/>
</dbReference>
<evidence type="ECO:0000313" key="3">
    <source>
        <dbReference type="Proteomes" id="UP000000557"/>
    </source>
</evidence>
<gene>
    <name evidence="2" type="ordered locus">gll3798</name>
</gene>